<feature type="transmembrane region" description="Helical" evidence="2">
    <location>
        <begin position="879"/>
        <end position="898"/>
    </location>
</feature>
<gene>
    <name evidence="3" type="ORF">HKBW3S47_01909</name>
</gene>
<keyword evidence="2" id="KW-1133">Transmembrane helix</keyword>
<keyword evidence="2" id="KW-0812">Transmembrane</keyword>
<accession>A0A6V8Q6P6</accession>
<feature type="non-terminal residue" evidence="3">
    <location>
        <position position="1"/>
    </location>
</feature>
<feature type="non-terminal residue" evidence="3">
    <location>
        <position position="917"/>
    </location>
</feature>
<evidence type="ECO:0000313" key="3">
    <source>
        <dbReference type="EMBL" id="GFP40213.1"/>
    </source>
</evidence>
<proteinExistence type="predicted"/>
<dbReference type="GO" id="GO:0005975">
    <property type="term" value="P:carbohydrate metabolic process"/>
    <property type="evidence" value="ECO:0007669"/>
    <property type="project" value="UniProtKB-ARBA"/>
</dbReference>
<name>A0A6V8Q6P6_9ACTN</name>
<sequence>AYNSAGWSELSSILYFQTAPTPLQKPSAPVSLGEAVDNTALSWTTGGNAEWFGQNSIYYHGGDATQSGAISHNQETWIQTTISGPGNLSFYWKVSSEAGYDYLEFYIDGVREDRISGNGDWHQKSYSVTSGSHTLRWRYTKDGSVDRGSDSGWVDKVEFAKEEVKQPVTPVSATIDSYSPSSKIEVDPGQPFTLRVTFANTGTTAWDFLAGVSVWDANWKLVIDEWSSTIRVQPGQRGSYSWTKSISTPGDYWVQFGVWKDESTLLDKAPSPSQNLIKVKPVTPVSTTSPPSEKPQPETETGKIREEIDNKLKYLATTEYKYLFDTDSVMSTIATTFMYMTSPIRGNLVERYYEFYYAALDYRTMAFTAVAKAKMFLNKGDIVNARKYVVEADRYMHLAESSYRGSIAIFQGDVESAAQLARGVYEGSKASVKYGTVFLGPGASKVADGLFLATDFAIDSSELKLTEASKNALSKALVTAIFDNVKIKPLNDKTLSQILTKSTTKVIGDSRLYATLDDILKNPEFEKALMSVLSKSAAFGVKELTKQQTMKLVKAIEESMESIVPVPATGVIGQEKVPRSEKVMPQEEPQSTVERIQSFFGNLIERIQSFFGKYQDDRTTTSPPRITTASLPPATGGVAYNCPLQASGGRPPYSFSLVSGSLPPGLSLSRDGRISGTPNLVGTFKFAVQVRDSSTPARTAQEPLSIKVDIPVASEWHWPLRNPRVIQNFGNRTRHHAGIDIANSGEEDRVTRRKIVMALDKVVAKEQLTELLRRTISFVITLVVLGIIRAVIVELPAMDEPVSDFLTIADIAAAVISVVVIVVVLLFGQDISGRTARMLPFFPEIAPLINNLAILVAIVIAYGAFDTIIMPFLEEIDIVWLYPVVLLCLAILPVYRLTAILFTSSGKITDLVLGKEP</sequence>
<reference evidence="3 4" key="1">
    <citation type="journal article" date="2020" name="Front. Microbiol.">
        <title>Single-cell genomics of novel Actinobacteria with the Wood-Ljungdahl pathway discovered in a serpentinizing system.</title>
        <authorList>
            <person name="Merino N."/>
            <person name="Kawai M."/>
            <person name="Boyd E.S."/>
            <person name="Colman D.R."/>
            <person name="McGlynn S.E."/>
            <person name="Nealson K.H."/>
            <person name="Kurokawa K."/>
            <person name="Hongoh Y."/>
        </authorList>
    </citation>
    <scope>NUCLEOTIDE SEQUENCE [LARGE SCALE GENOMIC DNA]</scope>
    <source>
        <strain evidence="3 4">S47</strain>
    </source>
</reference>
<feature type="region of interest" description="Disordered" evidence="1">
    <location>
        <begin position="279"/>
        <end position="301"/>
    </location>
</feature>
<dbReference type="Pfam" id="PF05345">
    <property type="entry name" value="He_PIG"/>
    <property type="match status" value="1"/>
</dbReference>
<dbReference type="EMBL" id="BLSD01000169">
    <property type="protein sequence ID" value="GFP40213.1"/>
    <property type="molecule type" value="Genomic_DNA"/>
</dbReference>
<dbReference type="Proteomes" id="UP000569018">
    <property type="component" value="Unassembled WGS sequence"/>
</dbReference>
<feature type="compositionally biased region" description="Low complexity" evidence="1">
    <location>
        <begin position="279"/>
        <end position="291"/>
    </location>
</feature>
<evidence type="ECO:0000256" key="2">
    <source>
        <dbReference type="SAM" id="Phobius"/>
    </source>
</evidence>
<dbReference type="Gene3D" id="2.60.40.10">
    <property type="entry name" value="Immunoglobulins"/>
    <property type="match status" value="1"/>
</dbReference>
<organism evidence="3 4">
    <name type="scientific">Candidatus Hakubella thermalkaliphila</name>
    <dbReference type="NCBI Taxonomy" id="2754717"/>
    <lineage>
        <taxon>Bacteria</taxon>
        <taxon>Bacillati</taxon>
        <taxon>Actinomycetota</taxon>
        <taxon>Actinomycetota incertae sedis</taxon>
        <taxon>Candidatus Hakubellales</taxon>
        <taxon>Candidatus Hakubellaceae</taxon>
        <taxon>Candidatus Hakubella</taxon>
    </lineage>
</organism>
<dbReference type="AlphaFoldDB" id="A0A6V8Q6P6"/>
<comment type="caution">
    <text evidence="3">The sequence shown here is derived from an EMBL/GenBank/DDBJ whole genome shotgun (WGS) entry which is preliminary data.</text>
</comment>
<keyword evidence="2" id="KW-0472">Membrane</keyword>
<evidence type="ECO:0000313" key="4">
    <source>
        <dbReference type="Proteomes" id="UP000569018"/>
    </source>
</evidence>
<feature type="transmembrane region" description="Helical" evidence="2">
    <location>
        <begin position="848"/>
        <end position="873"/>
    </location>
</feature>
<dbReference type="InterPro" id="IPR013783">
    <property type="entry name" value="Ig-like_fold"/>
</dbReference>
<feature type="transmembrane region" description="Helical" evidence="2">
    <location>
        <begin position="775"/>
        <end position="793"/>
    </location>
</feature>
<evidence type="ECO:0000256" key="1">
    <source>
        <dbReference type="SAM" id="MobiDB-lite"/>
    </source>
</evidence>
<protein>
    <submittedName>
        <fullName evidence="3">Uncharacterized protein</fullName>
    </submittedName>
</protein>
<feature type="transmembrane region" description="Helical" evidence="2">
    <location>
        <begin position="805"/>
        <end position="827"/>
    </location>
</feature>